<comment type="caution">
    <text evidence="2">The sequence shown here is derived from an EMBL/GenBank/DDBJ whole genome shotgun (WGS) entry which is preliminary data.</text>
</comment>
<dbReference type="PANTHER" id="PTHR15243:SF0">
    <property type="entry name" value="SERINE_THREONINE-PROTEIN KINASE 19"/>
    <property type="match status" value="1"/>
</dbReference>
<comment type="similarity">
    <text evidence="1">Belongs to the STK19 family.</text>
</comment>
<dbReference type="Proteomes" id="UP000243579">
    <property type="component" value="Unassembled WGS sequence"/>
</dbReference>
<name>A0A1V9YD38_ACHHY</name>
<sequence length="282" mass="31970">MIRGRLRRLARPAAAETITFDMTGETFDAFADEPPLNDGDVMDDVLAAIHALLDRYHRAYATFPLPSLVLSHHIYSIVSNRTTVDQRVHELRQDGTLMVLHINLPGPNVSALLLTSDYVAFMIERSKQSRAARMFSKIIGRLSMKSTITKGDIYTEMRAQFTRRGREPPADAVLDKDIVQLVHLGFLVATVEMTSERFYFSLPRLGALITVLHHGRRGLKALLQRAPYQEMTEHDVLKRKIKNSPFAMTYHILEMAHIGLLDRVPTSTSFLLKYVDPKDVKS</sequence>
<dbReference type="Pfam" id="PF10494">
    <property type="entry name" value="Stk19"/>
    <property type="match status" value="1"/>
</dbReference>
<reference evidence="2 3" key="1">
    <citation type="journal article" date="2014" name="Genome Biol. Evol.">
        <title>The secreted proteins of Achlya hypogyna and Thraustotheca clavata identify the ancestral oomycete secretome and reveal gene acquisitions by horizontal gene transfer.</title>
        <authorList>
            <person name="Misner I."/>
            <person name="Blouin N."/>
            <person name="Leonard G."/>
            <person name="Richards T.A."/>
            <person name="Lane C.E."/>
        </authorList>
    </citation>
    <scope>NUCLEOTIDE SEQUENCE [LARGE SCALE GENOMIC DNA]</scope>
    <source>
        <strain evidence="2 3">ATCC 48635</strain>
    </source>
</reference>
<dbReference type="OrthoDB" id="10261701at2759"/>
<dbReference type="EMBL" id="JNBR01002130">
    <property type="protein sequence ID" value="OQR83628.1"/>
    <property type="molecule type" value="Genomic_DNA"/>
</dbReference>
<dbReference type="InterPro" id="IPR018865">
    <property type="entry name" value="STK19-like"/>
</dbReference>
<protein>
    <recommendedName>
        <fullName evidence="4">Serine/threonine-protein kinase 19</fullName>
    </recommendedName>
</protein>
<evidence type="ECO:0000313" key="2">
    <source>
        <dbReference type="EMBL" id="OQR83628.1"/>
    </source>
</evidence>
<evidence type="ECO:0000313" key="3">
    <source>
        <dbReference type="Proteomes" id="UP000243579"/>
    </source>
</evidence>
<accession>A0A1V9YD38</accession>
<evidence type="ECO:0008006" key="4">
    <source>
        <dbReference type="Google" id="ProtNLM"/>
    </source>
</evidence>
<gene>
    <name evidence="2" type="ORF">ACHHYP_14486</name>
</gene>
<proteinExistence type="inferred from homology"/>
<keyword evidence="3" id="KW-1185">Reference proteome</keyword>
<evidence type="ECO:0000256" key="1">
    <source>
        <dbReference type="ARBA" id="ARBA00093458"/>
    </source>
</evidence>
<dbReference type="PANTHER" id="PTHR15243">
    <property type="entry name" value="SERINE/THREONINE-PROTEIN KINASE 19"/>
    <property type="match status" value="1"/>
</dbReference>
<dbReference type="AlphaFoldDB" id="A0A1V9YD38"/>
<organism evidence="2 3">
    <name type="scientific">Achlya hypogyna</name>
    <name type="common">Oomycete</name>
    <name type="synonym">Protoachlya hypogyna</name>
    <dbReference type="NCBI Taxonomy" id="1202772"/>
    <lineage>
        <taxon>Eukaryota</taxon>
        <taxon>Sar</taxon>
        <taxon>Stramenopiles</taxon>
        <taxon>Oomycota</taxon>
        <taxon>Saprolegniomycetes</taxon>
        <taxon>Saprolegniales</taxon>
        <taxon>Achlyaceae</taxon>
        <taxon>Achlya</taxon>
    </lineage>
</organism>